<dbReference type="GeneID" id="54581123"/>
<gene>
    <name evidence="2" type="ORF">BU26DRAFT_514261</name>
</gene>
<keyword evidence="1" id="KW-0812">Transmembrane</keyword>
<sequence length="329" mass="36952">MASTDDASPFGPPPPYTPYVPPAPTWSQQLQVQWHELPPLQKILCVLGIGLIGPLLGLLLSLPWMLFRGPSTPLTPIAPSMRFIHIYPEAQVHLATREHFLIRTVAQLAANEQVINGSKLLKQNIHEARIAYDDLVSVSTVFSIHNNVEAATTIARIEDSWFFTGGKVCYYLTSTLAESELVHDKYRVLSHNLSVLSHSIRFEMRRLGQWKARRFFGLARSTWAGMTREQQQRTTEYFTELTLLYTDVAHIDSYATAYGRDLFADTMGDARALLRYYECGSEGEELERRLGAIPEYAKSPNAVAKEGLRYGSADTVRVVGARVQALRLA</sequence>
<organism evidence="2 3">
    <name type="scientific">Trematosphaeria pertusa</name>
    <dbReference type="NCBI Taxonomy" id="390896"/>
    <lineage>
        <taxon>Eukaryota</taxon>
        <taxon>Fungi</taxon>
        <taxon>Dikarya</taxon>
        <taxon>Ascomycota</taxon>
        <taxon>Pezizomycotina</taxon>
        <taxon>Dothideomycetes</taxon>
        <taxon>Pleosporomycetidae</taxon>
        <taxon>Pleosporales</taxon>
        <taxon>Massarineae</taxon>
        <taxon>Trematosphaeriaceae</taxon>
        <taxon>Trematosphaeria</taxon>
    </lineage>
</organism>
<dbReference type="EMBL" id="ML987190">
    <property type="protein sequence ID" value="KAF2254325.1"/>
    <property type="molecule type" value="Genomic_DNA"/>
</dbReference>
<keyword evidence="1" id="KW-1133">Transmembrane helix</keyword>
<name>A0A6A6IUT1_9PLEO</name>
<proteinExistence type="predicted"/>
<evidence type="ECO:0000256" key="1">
    <source>
        <dbReference type="SAM" id="Phobius"/>
    </source>
</evidence>
<protein>
    <submittedName>
        <fullName evidence="2">Uncharacterized protein</fullName>
    </submittedName>
</protein>
<reference evidence="2" key="1">
    <citation type="journal article" date="2020" name="Stud. Mycol.">
        <title>101 Dothideomycetes genomes: a test case for predicting lifestyles and emergence of pathogens.</title>
        <authorList>
            <person name="Haridas S."/>
            <person name="Albert R."/>
            <person name="Binder M."/>
            <person name="Bloem J."/>
            <person name="Labutti K."/>
            <person name="Salamov A."/>
            <person name="Andreopoulos B."/>
            <person name="Baker S."/>
            <person name="Barry K."/>
            <person name="Bills G."/>
            <person name="Bluhm B."/>
            <person name="Cannon C."/>
            <person name="Castanera R."/>
            <person name="Culley D."/>
            <person name="Daum C."/>
            <person name="Ezra D."/>
            <person name="Gonzalez J."/>
            <person name="Henrissat B."/>
            <person name="Kuo A."/>
            <person name="Liang C."/>
            <person name="Lipzen A."/>
            <person name="Lutzoni F."/>
            <person name="Magnuson J."/>
            <person name="Mondo S."/>
            <person name="Nolan M."/>
            <person name="Ohm R."/>
            <person name="Pangilinan J."/>
            <person name="Park H.-J."/>
            <person name="Ramirez L."/>
            <person name="Alfaro M."/>
            <person name="Sun H."/>
            <person name="Tritt A."/>
            <person name="Yoshinaga Y."/>
            <person name="Zwiers L.-H."/>
            <person name="Turgeon B."/>
            <person name="Goodwin S."/>
            <person name="Spatafora J."/>
            <person name="Crous P."/>
            <person name="Grigoriev I."/>
        </authorList>
    </citation>
    <scope>NUCLEOTIDE SEQUENCE</scope>
    <source>
        <strain evidence="2">CBS 122368</strain>
    </source>
</reference>
<dbReference type="RefSeq" id="XP_033689329.1">
    <property type="nucleotide sequence ID" value="XM_033827793.1"/>
</dbReference>
<feature type="transmembrane region" description="Helical" evidence="1">
    <location>
        <begin position="43"/>
        <end position="67"/>
    </location>
</feature>
<dbReference type="AlphaFoldDB" id="A0A6A6IUT1"/>
<keyword evidence="3" id="KW-1185">Reference proteome</keyword>
<evidence type="ECO:0000313" key="3">
    <source>
        <dbReference type="Proteomes" id="UP000800094"/>
    </source>
</evidence>
<dbReference type="Proteomes" id="UP000800094">
    <property type="component" value="Unassembled WGS sequence"/>
</dbReference>
<evidence type="ECO:0000313" key="2">
    <source>
        <dbReference type="EMBL" id="KAF2254325.1"/>
    </source>
</evidence>
<keyword evidence="1" id="KW-0472">Membrane</keyword>
<accession>A0A6A6IUT1</accession>